<dbReference type="InterPro" id="IPR044868">
    <property type="entry name" value="Rpn13/ADRM1_Pru"/>
</dbReference>
<evidence type="ECO:0000256" key="2">
    <source>
        <dbReference type="ARBA" id="ARBA00004496"/>
    </source>
</evidence>
<evidence type="ECO:0000313" key="8">
    <source>
        <dbReference type="EMBL" id="EFJ29244.1"/>
    </source>
</evidence>
<dbReference type="GO" id="GO:0005634">
    <property type="term" value="C:nucleus"/>
    <property type="evidence" value="ECO:0007669"/>
    <property type="project" value="UniProtKB-SubCell"/>
</dbReference>
<dbReference type="FunFam" id="2.30.29.70:FF:000001">
    <property type="entry name" value="Proteasomal ubiquitin receptor ADRM1"/>
    <property type="match status" value="1"/>
</dbReference>
<gene>
    <name evidence="8" type="ORF">SELMODRAFT_92998</name>
</gene>
<organism evidence="9">
    <name type="scientific">Selaginella moellendorffii</name>
    <name type="common">Spikemoss</name>
    <dbReference type="NCBI Taxonomy" id="88036"/>
    <lineage>
        <taxon>Eukaryota</taxon>
        <taxon>Viridiplantae</taxon>
        <taxon>Streptophyta</taxon>
        <taxon>Embryophyta</taxon>
        <taxon>Tracheophyta</taxon>
        <taxon>Lycopodiopsida</taxon>
        <taxon>Selaginellales</taxon>
        <taxon>Selaginellaceae</taxon>
        <taxon>Selaginella</taxon>
    </lineage>
</organism>
<dbReference type="PANTHER" id="PTHR12225:SF0">
    <property type="entry name" value="PROTEASOMAL UBIQUITIN RECEPTOR ADRM1"/>
    <property type="match status" value="1"/>
</dbReference>
<sequence length="290" mass="32328">LVQETLLVFKAGKMLMEGVQVRADPRKGLFCIVRDEAGLVHVQWQDRVSGAVEDDQIVFSDEAIFEKVQQSNGRVYILKFKTDDRKMFFWLQEPNPAGDERLCDAVNIQINQPGMSFPLTMTALKFCVCSFTSDDGCASTADDTGKATPSGGGAVENIRNPPVQLAELQQILANLGQSLNGHGPSLTDVLKPDHVLPLLENSHQWEERLSQYLPEGKWTPEAIADLMQSPQFRQQLDMFTHALRSGQMDLQQFGIDPSQCDFTVASFLEAIQNQVEAGDHSQRDVDDMDE</sequence>
<dbReference type="FunCoup" id="D8RG69">
    <property type="interactions" value="4545"/>
</dbReference>
<dbReference type="OMA" id="DQNQLMQ"/>
<protein>
    <submittedName>
        <fullName evidence="8">Uncharacterized protein</fullName>
    </submittedName>
</protein>
<evidence type="ECO:0000256" key="3">
    <source>
        <dbReference type="ARBA" id="ARBA00022490"/>
    </source>
</evidence>
<accession>D8RG69</accession>
<feature type="domain" description="DEUBAD" evidence="6">
    <location>
        <begin position="176"/>
        <end position="285"/>
    </location>
</feature>
<dbReference type="Gramene" id="EFJ29244">
    <property type="protein sequence ID" value="EFJ29244"/>
    <property type="gene ID" value="SELMODRAFT_92998"/>
</dbReference>
<evidence type="ECO:0000259" key="7">
    <source>
        <dbReference type="PROSITE" id="PS51917"/>
    </source>
</evidence>
<dbReference type="GO" id="GO:0061133">
    <property type="term" value="F:endopeptidase activator activity"/>
    <property type="evidence" value="ECO:0000318"/>
    <property type="project" value="GO_Central"/>
</dbReference>
<dbReference type="InterPro" id="IPR032368">
    <property type="entry name" value="RPN13_DEUBAD"/>
</dbReference>
<dbReference type="FunFam" id="1.10.2020.20:FF:000002">
    <property type="entry name" value="26S proteasome regulatory subunit RPN13"/>
    <property type="match status" value="1"/>
</dbReference>
<dbReference type="Pfam" id="PF16550">
    <property type="entry name" value="RPN13_C"/>
    <property type="match status" value="1"/>
</dbReference>
<dbReference type="InterPro" id="IPR044867">
    <property type="entry name" value="DEUBAD_dom"/>
</dbReference>
<dbReference type="eggNOG" id="KOG3037">
    <property type="taxonomic scope" value="Eukaryota"/>
</dbReference>
<feature type="domain" description="Pru" evidence="7">
    <location>
        <begin position="1"/>
        <end position="113"/>
    </location>
</feature>
<evidence type="ECO:0000256" key="1">
    <source>
        <dbReference type="ARBA" id="ARBA00004123"/>
    </source>
</evidence>
<evidence type="ECO:0000256" key="5">
    <source>
        <dbReference type="ARBA" id="ARBA00023242"/>
    </source>
</evidence>
<dbReference type="Gene3D" id="1.10.2020.20">
    <property type="match status" value="1"/>
</dbReference>
<dbReference type="KEGG" id="smo:SELMODRAFT_92998"/>
<dbReference type="Proteomes" id="UP000001514">
    <property type="component" value="Unassembled WGS sequence"/>
</dbReference>
<dbReference type="InParanoid" id="D8RG69"/>
<dbReference type="InterPro" id="IPR038108">
    <property type="entry name" value="RPN13_DEUBAD_sf"/>
</dbReference>
<dbReference type="Pfam" id="PF04683">
    <property type="entry name" value="Rpn13_ADRM1_Pru"/>
    <property type="match status" value="1"/>
</dbReference>
<feature type="non-terminal residue" evidence="8">
    <location>
        <position position="1"/>
    </location>
</feature>
<dbReference type="GO" id="GO:0005737">
    <property type="term" value="C:cytoplasm"/>
    <property type="evidence" value="ECO:0007669"/>
    <property type="project" value="UniProtKB-SubCell"/>
</dbReference>
<dbReference type="Gene3D" id="2.30.29.70">
    <property type="entry name" value="Proteasomal ubiquitin receptor Rpn13/ADRM1"/>
    <property type="match status" value="1"/>
</dbReference>
<dbReference type="STRING" id="88036.D8RG69"/>
<dbReference type="GO" id="GO:0070628">
    <property type="term" value="F:proteasome binding"/>
    <property type="evidence" value="ECO:0000318"/>
    <property type="project" value="GO_Central"/>
</dbReference>
<dbReference type="InterPro" id="IPR038633">
    <property type="entry name" value="Rpn13/ADRM1_Pru_sf"/>
</dbReference>
<dbReference type="EMBL" id="GL377578">
    <property type="protein sequence ID" value="EFJ29244.1"/>
    <property type="molecule type" value="Genomic_DNA"/>
</dbReference>
<dbReference type="InterPro" id="IPR006773">
    <property type="entry name" value="Rpn13/ADRM1"/>
</dbReference>
<dbReference type="GO" id="GO:0008541">
    <property type="term" value="C:proteasome regulatory particle, lid subcomplex"/>
    <property type="evidence" value="ECO:0000318"/>
    <property type="project" value="GO_Central"/>
</dbReference>
<proteinExistence type="predicted"/>
<dbReference type="PROSITE" id="PS51917">
    <property type="entry name" value="PRU"/>
    <property type="match status" value="1"/>
</dbReference>
<keyword evidence="4" id="KW-0647">Proteasome</keyword>
<dbReference type="PANTHER" id="PTHR12225">
    <property type="entry name" value="ADHESION REGULATING MOLECULE 1 110 KDA CELL MEMBRANE GLYCOPROTEIN"/>
    <property type="match status" value="1"/>
</dbReference>
<dbReference type="AlphaFoldDB" id="D8RG69"/>
<reference evidence="8 9" key="1">
    <citation type="journal article" date="2011" name="Science">
        <title>The Selaginella genome identifies genetic changes associated with the evolution of vascular plants.</title>
        <authorList>
            <person name="Banks J.A."/>
            <person name="Nishiyama T."/>
            <person name="Hasebe M."/>
            <person name="Bowman J.L."/>
            <person name="Gribskov M."/>
            <person name="dePamphilis C."/>
            <person name="Albert V.A."/>
            <person name="Aono N."/>
            <person name="Aoyama T."/>
            <person name="Ambrose B.A."/>
            <person name="Ashton N.W."/>
            <person name="Axtell M.J."/>
            <person name="Barker E."/>
            <person name="Barker M.S."/>
            <person name="Bennetzen J.L."/>
            <person name="Bonawitz N.D."/>
            <person name="Chapple C."/>
            <person name="Cheng C."/>
            <person name="Correa L.G."/>
            <person name="Dacre M."/>
            <person name="DeBarry J."/>
            <person name="Dreyer I."/>
            <person name="Elias M."/>
            <person name="Engstrom E.M."/>
            <person name="Estelle M."/>
            <person name="Feng L."/>
            <person name="Finet C."/>
            <person name="Floyd S.K."/>
            <person name="Frommer W.B."/>
            <person name="Fujita T."/>
            <person name="Gramzow L."/>
            <person name="Gutensohn M."/>
            <person name="Harholt J."/>
            <person name="Hattori M."/>
            <person name="Heyl A."/>
            <person name="Hirai T."/>
            <person name="Hiwatashi Y."/>
            <person name="Ishikawa M."/>
            <person name="Iwata M."/>
            <person name="Karol K.G."/>
            <person name="Koehler B."/>
            <person name="Kolukisaoglu U."/>
            <person name="Kubo M."/>
            <person name="Kurata T."/>
            <person name="Lalonde S."/>
            <person name="Li K."/>
            <person name="Li Y."/>
            <person name="Litt A."/>
            <person name="Lyons E."/>
            <person name="Manning G."/>
            <person name="Maruyama T."/>
            <person name="Michael T.P."/>
            <person name="Mikami K."/>
            <person name="Miyazaki S."/>
            <person name="Morinaga S."/>
            <person name="Murata T."/>
            <person name="Mueller-Roeber B."/>
            <person name="Nelson D.R."/>
            <person name="Obara M."/>
            <person name="Oguri Y."/>
            <person name="Olmstead R.G."/>
            <person name="Onodera N."/>
            <person name="Petersen B.L."/>
            <person name="Pils B."/>
            <person name="Prigge M."/>
            <person name="Rensing S.A."/>
            <person name="Riano-Pachon D.M."/>
            <person name="Roberts A.W."/>
            <person name="Sato Y."/>
            <person name="Scheller H.V."/>
            <person name="Schulz B."/>
            <person name="Schulz C."/>
            <person name="Shakirov E.V."/>
            <person name="Shibagaki N."/>
            <person name="Shinohara N."/>
            <person name="Shippen D.E."/>
            <person name="Soerensen I."/>
            <person name="Sotooka R."/>
            <person name="Sugimoto N."/>
            <person name="Sugita M."/>
            <person name="Sumikawa N."/>
            <person name="Tanurdzic M."/>
            <person name="Theissen G."/>
            <person name="Ulvskov P."/>
            <person name="Wakazuki S."/>
            <person name="Weng J.K."/>
            <person name="Willats W.W."/>
            <person name="Wipf D."/>
            <person name="Wolf P.G."/>
            <person name="Yang L."/>
            <person name="Zimmer A.D."/>
            <person name="Zhu Q."/>
            <person name="Mitros T."/>
            <person name="Hellsten U."/>
            <person name="Loque D."/>
            <person name="Otillar R."/>
            <person name="Salamov A."/>
            <person name="Schmutz J."/>
            <person name="Shapiro H."/>
            <person name="Lindquist E."/>
            <person name="Lucas S."/>
            <person name="Rokhsar D."/>
            <person name="Grigoriev I.V."/>
        </authorList>
    </citation>
    <scope>NUCLEOTIDE SEQUENCE [LARGE SCALE GENOMIC DNA]</scope>
</reference>
<dbReference type="HOGENOM" id="CLU_041798_0_0_1"/>
<keyword evidence="3" id="KW-0963">Cytoplasm</keyword>
<evidence type="ECO:0000256" key="4">
    <source>
        <dbReference type="ARBA" id="ARBA00022942"/>
    </source>
</evidence>
<evidence type="ECO:0000313" key="9">
    <source>
        <dbReference type="Proteomes" id="UP000001514"/>
    </source>
</evidence>
<comment type="subcellular location">
    <subcellularLocation>
        <location evidence="2">Cytoplasm</location>
    </subcellularLocation>
    <subcellularLocation>
        <location evidence="1">Nucleus</location>
    </subcellularLocation>
</comment>
<keyword evidence="5" id="KW-0539">Nucleus</keyword>
<keyword evidence="9" id="KW-1185">Reference proteome</keyword>
<name>D8RG69_SELML</name>
<dbReference type="PROSITE" id="PS51916">
    <property type="entry name" value="DEUBAD"/>
    <property type="match status" value="1"/>
</dbReference>
<evidence type="ECO:0000259" key="6">
    <source>
        <dbReference type="PROSITE" id="PS51916"/>
    </source>
</evidence>
<dbReference type="CDD" id="cd13314">
    <property type="entry name" value="PH_Rpn13"/>
    <property type="match status" value="1"/>
</dbReference>